<name>A0A238UE04_9FLAO</name>
<proteinExistence type="predicted"/>
<evidence type="ECO:0000313" key="4">
    <source>
        <dbReference type="Proteomes" id="UP000215214"/>
    </source>
</evidence>
<dbReference type="InterPro" id="IPR029044">
    <property type="entry name" value="Nucleotide-diphossugar_trans"/>
</dbReference>
<feature type="domain" description="Glycosyltransferase 2-like" evidence="2">
    <location>
        <begin position="3"/>
        <end position="139"/>
    </location>
</feature>
<dbReference type="Gene3D" id="3.90.550.10">
    <property type="entry name" value="Spore Coat Polysaccharide Biosynthesis Protein SpsA, Chain A"/>
    <property type="match status" value="1"/>
</dbReference>
<dbReference type="InterPro" id="IPR001173">
    <property type="entry name" value="Glyco_trans_2-like"/>
</dbReference>
<organism evidence="3 4">
    <name type="scientific">Tenacibaculum jejuense</name>
    <dbReference type="NCBI Taxonomy" id="584609"/>
    <lineage>
        <taxon>Bacteria</taxon>
        <taxon>Pseudomonadati</taxon>
        <taxon>Bacteroidota</taxon>
        <taxon>Flavobacteriia</taxon>
        <taxon>Flavobacteriales</taxon>
        <taxon>Flavobacteriaceae</taxon>
        <taxon>Tenacibaculum</taxon>
    </lineage>
</organism>
<feature type="transmembrane region" description="Helical" evidence="1">
    <location>
        <begin position="195"/>
        <end position="211"/>
    </location>
</feature>
<dbReference type="PANTHER" id="PTHR43685">
    <property type="entry name" value="GLYCOSYLTRANSFERASE"/>
    <property type="match status" value="1"/>
</dbReference>
<dbReference type="PANTHER" id="PTHR43685:SF2">
    <property type="entry name" value="GLYCOSYLTRANSFERASE 2-LIKE DOMAIN-CONTAINING PROTEIN"/>
    <property type="match status" value="1"/>
</dbReference>
<keyword evidence="1" id="KW-1133">Transmembrane helix</keyword>
<protein>
    <recommendedName>
        <fullName evidence="2">Glycosyltransferase 2-like domain-containing protein</fullName>
    </recommendedName>
</protein>
<dbReference type="InterPro" id="IPR050834">
    <property type="entry name" value="Glycosyltransf_2"/>
</dbReference>
<sequence length="221" mass="25834">MLSIQAQSYTNFEVWIIDGASADGTIDFLKTLPPQFHFISEKDNGIYDAMNKGIDLANGEWLYFMGADDKLFFNLTLASIFSSNDFDDKNLIIGNITYPKNQNFYSSFSSKLWIKNTLHHQSVFYKKILFRNIKYDTSFKVLADYHFNLYLFRNKVNHIKINETIAICGAEGISKNYNWNLYKEDIRLKIKNSNILFAIFFWTLGISKYLFRKLNKKPASK</sequence>
<dbReference type="EMBL" id="LT899436">
    <property type="protein sequence ID" value="SNR16818.1"/>
    <property type="molecule type" value="Genomic_DNA"/>
</dbReference>
<keyword evidence="1" id="KW-0472">Membrane</keyword>
<keyword evidence="1" id="KW-0812">Transmembrane</keyword>
<reference evidence="3 4" key="1">
    <citation type="submission" date="2017-07" db="EMBL/GenBank/DDBJ databases">
        <authorList>
            <person name="Sun Z.S."/>
            <person name="Albrecht U."/>
            <person name="Echele G."/>
            <person name="Lee C.C."/>
        </authorList>
    </citation>
    <scope>NUCLEOTIDE SEQUENCE [LARGE SCALE GENOMIC DNA]</scope>
    <source>
        <strain evidence="4">type strain: KCTC 22618</strain>
    </source>
</reference>
<keyword evidence="4" id="KW-1185">Reference proteome</keyword>
<dbReference type="Proteomes" id="UP000215214">
    <property type="component" value="Chromosome TJEJU"/>
</dbReference>
<evidence type="ECO:0000256" key="1">
    <source>
        <dbReference type="SAM" id="Phobius"/>
    </source>
</evidence>
<dbReference type="SUPFAM" id="SSF53448">
    <property type="entry name" value="Nucleotide-diphospho-sugar transferases"/>
    <property type="match status" value="1"/>
</dbReference>
<dbReference type="AlphaFoldDB" id="A0A238UE04"/>
<accession>A0A238UE04</accession>
<gene>
    <name evidence="3" type="ORF">TJEJU_3164</name>
</gene>
<evidence type="ECO:0000313" key="3">
    <source>
        <dbReference type="EMBL" id="SNR16818.1"/>
    </source>
</evidence>
<evidence type="ECO:0000259" key="2">
    <source>
        <dbReference type="Pfam" id="PF00535"/>
    </source>
</evidence>
<dbReference type="Pfam" id="PF00535">
    <property type="entry name" value="Glycos_transf_2"/>
    <property type="match status" value="1"/>
</dbReference>
<dbReference type="KEGG" id="tje:TJEJU_3164"/>